<name>A0A0L9U7Q0_PHAAN</name>
<dbReference type="EMBL" id="CM003373">
    <property type="protein sequence ID" value="KOM38756.1"/>
    <property type="molecule type" value="Genomic_DNA"/>
</dbReference>
<reference evidence="2" key="1">
    <citation type="journal article" date="2015" name="Proc. Natl. Acad. Sci. U.S.A.">
        <title>Genome sequencing of adzuki bean (Vigna angularis) provides insight into high starch and low fat accumulation and domestication.</title>
        <authorList>
            <person name="Yang K."/>
            <person name="Tian Z."/>
            <person name="Chen C."/>
            <person name="Luo L."/>
            <person name="Zhao B."/>
            <person name="Wang Z."/>
            <person name="Yu L."/>
            <person name="Li Y."/>
            <person name="Sun Y."/>
            <person name="Li W."/>
            <person name="Chen Y."/>
            <person name="Li Y."/>
            <person name="Zhang Y."/>
            <person name="Ai D."/>
            <person name="Zhao J."/>
            <person name="Shang C."/>
            <person name="Ma Y."/>
            <person name="Wu B."/>
            <person name="Wang M."/>
            <person name="Gao L."/>
            <person name="Sun D."/>
            <person name="Zhang P."/>
            <person name="Guo F."/>
            <person name="Wang W."/>
            <person name="Li Y."/>
            <person name="Wang J."/>
            <person name="Varshney R.K."/>
            <person name="Wang J."/>
            <person name="Ling H.Q."/>
            <person name="Wan P."/>
        </authorList>
    </citation>
    <scope>NUCLEOTIDE SEQUENCE</scope>
    <source>
        <strain evidence="2">cv. Jingnong 6</strain>
    </source>
</reference>
<accession>A0A0L9U7Q0</accession>
<evidence type="ECO:0000313" key="2">
    <source>
        <dbReference type="Proteomes" id="UP000053144"/>
    </source>
</evidence>
<sequence>MVAGVESGGEARSKAFYGRFIDLRIAVVSVEARWWLGHTANATATRTQRRRGRAICGGGRKQICTHGGAEGRSVAVDGGFAEGGHNEGHLQSFFVFASKFLHPSSYL</sequence>
<dbReference type="Proteomes" id="UP000053144">
    <property type="component" value="Chromosome 3"/>
</dbReference>
<proteinExistence type="predicted"/>
<dbReference type="AlphaFoldDB" id="A0A0L9U7Q0"/>
<dbReference type="Gramene" id="KOM38756">
    <property type="protein sequence ID" value="KOM38756"/>
    <property type="gene ID" value="LR48_Vigan03g213800"/>
</dbReference>
<gene>
    <name evidence="1" type="ORF">LR48_Vigan03g213800</name>
</gene>
<organism evidence="1 2">
    <name type="scientific">Phaseolus angularis</name>
    <name type="common">Azuki bean</name>
    <name type="synonym">Vigna angularis</name>
    <dbReference type="NCBI Taxonomy" id="3914"/>
    <lineage>
        <taxon>Eukaryota</taxon>
        <taxon>Viridiplantae</taxon>
        <taxon>Streptophyta</taxon>
        <taxon>Embryophyta</taxon>
        <taxon>Tracheophyta</taxon>
        <taxon>Spermatophyta</taxon>
        <taxon>Magnoliopsida</taxon>
        <taxon>eudicotyledons</taxon>
        <taxon>Gunneridae</taxon>
        <taxon>Pentapetalae</taxon>
        <taxon>rosids</taxon>
        <taxon>fabids</taxon>
        <taxon>Fabales</taxon>
        <taxon>Fabaceae</taxon>
        <taxon>Papilionoideae</taxon>
        <taxon>50 kb inversion clade</taxon>
        <taxon>NPAAA clade</taxon>
        <taxon>indigoferoid/millettioid clade</taxon>
        <taxon>Phaseoleae</taxon>
        <taxon>Vigna</taxon>
    </lineage>
</organism>
<protein>
    <submittedName>
        <fullName evidence="1">Uncharacterized protein</fullName>
    </submittedName>
</protein>
<evidence type="ECO:0000313" key="1">
    <source>
        <dbReference type="EMBL" id="KOM38756.1"/>
    </source>
</evidence>